<evidence type="ECO:0000259" key="2">
    <source>
        <dbReference type="Pfam" id="PF13649"/>
    </source>
</evidence>
<proteinExistence type="predicted"/>
<feature type="domain" description="Methyltransferase" evidence="2">
    <location>
        <begin position="40"/>
        <end position="143"/>
    </location>
</feature>
<dbReference type="InterPro" id="IPR013952">
    <property type="entry name" value="DUF1776_fun"/>
</dbReference>
<dbReference type="InterPro" id="IPR041698">
    <property type="entry name" value="Methyltransf_25"/>
</dbReference>
<dbReference type="Proteomes" id="UP001187682">
    <property type="component" value="Unassembled WGS sequence"/>
</dbReference>
<accession>A0AAE8T086</accession>
<evidence type="ECO:0000313" key="4">
    <source>
        <dbReference type="Proteomes" id="UP001187682"/>
    </source>
</evidence>
<dbReference type="SUPFAM" id="SSF53335">
    <property type="entry name" value="S-adenosyl-L-methionine-dependent methyltransferases"/>
    <property type="match status" value="1"/>
</dbReference>
<dbReference type="CDD" id="cd02440">
    <property type="entry name" value="AdoMet_MTases"/>
    <property type="match status" value="1"/>
</dbReference>
<organism evidence="3 4">
    <name type="scientific">Cephalotrichum gorgonifer</name>
    <dbReference type="NCBI Taxonomy" id="2041049"/>
    <lineage>
        <taxon>Eukaryota</taxon>
        <taxon>Fungi</taxon>
        <taxon>Dikarya</taxon>
        <taxon>Ascomycota</taxon>
        <taxon>Pezizomycotina</taxon>
        <taxon>Sordariomycetes</taxon>
        <taxon>Hypocreomycetidae</taxon>
        <taxon>Microascales</taxon>
        <taxon>Microascaceae</taxon>
        <taxon>Cephalotrichum</taxon>
    </lineage>
</organism>
<dbReference type="InterPro" id="IPR036291">
    <property type="entry name" value="NAD(P)-bd_dom_sf"/>
</dbReference>
<gene>
    <name evidence="3" type="ORF">DNG_10390</name>
</gene>
<evidence type="ECO:0000256" key="1">
    <source>
        <dbReference type="SAM" id="MobiDB-lite"/>
    </source>
</evidence>
<dbReference type="InterPro" id="IPR029063">
    <property type="entry name" value="SAM-dependent_MTases_sf"/>
</dbReference>
<dbReference type="SUPFAM" id="SSF51735">
    <property type="entry name" value="NAD(P)-binding Rossmann-fold domains"/>
    <property type="match status" value="1"/>
</dbReference>
<dbReference type="Gene3D" id="3.40.50.720">
    <property type="entry name" value="NAD(P)-binding Rossmann-like Domain"/>
    <property type="match status" value="1"/>
</dbReference>
<comment type="caution">
    <text evidence="3">The sequence shown here is derived from an EMBL/GenBank/DDBJ whole genome shotgun (WGS) entry which is preliminary data.</text>
</comment>
<dbReference type="PANTHER" id="PTHR43313">
    <property type="entry name" value="SHORT-CHAIN DEHYDROGENASE/REDUCTASE FAMILY 9C"/>
    <property type="match status" value="1"/>
</dbReference>
<evidence type="ECO:0000313" key="3">
    <source>
        <dbReference type="EMBL" id="SPO07695.1"/>
    </source>
</evidence>
<protein>
    <recommendedName>
        <fullName evidence="2">Methyltransferase domain-containing protein</fullName>
    </recommendedName>
</protein>
<dbReference type="Gene3D" id="3.40.50.150">
    <property type="entry name" value="Vaccinia Virus protein VP39"/>
    <property type="match status" value="1"/>
</dbReference>
<sequence length="732" mass="79992">MSVPTKDQWSSQAYQHSAAFVPKLAGKVVQWLDLQKDDVVLDIGCGDGVLDAQFADILSQGSGSLHGVDSSPKMIQAAKVAVGDAGNCMFEVIDCTELASVPGLQDGHFTKVFSNAAMHWILKPQEKRTEFFRSVREALAPGGTFVFEMGGLGNVSEMRMALLMATARRIGLEKAQQVDPWFFPDEDWLTTVMEEEVGGWKIERIEREWRPTKADKGGVEGWLRLMGQSFFDAVPGTEREECIRETVDVARSVCANPSGGEMLSYLSSLPNQIWRYSGDVADFVDGQIEKVADVVRTTLSSSPWIPDNIRPSPPPQNPILIVDASRLGMLQAWVVRNKVVIGVGAVALGLISYRVYKNTRHHRKSRKARRSKRNGGRVEVVVIAGSPDLPLTKSLALDLERKGFMVYIVCGGSEDESCVQNISRPDIRSLTVDVTNPPSATLAIERFAAFLKAPYSPVPRARPDHISLRAILLIPALNYQTSPIATIPPSSFADVFNTHLLHPIVTIQAFLPLLTARLHPVGEKQTPPKVLVFTPSIISSINPPFHAPEATVCSALAAFTEVLTAELRPLSIPVTHIQLGTFDFSSFTPIKSPAGDQVLPASSWPENARMAYGRNFVVQNESAISGGKVRGMKGSSLKYLHNAVFDVIDGSNTSSTVRIGLGASVYGFVGRWAPRSLVTWMMGMRKVDELSSWQSSSSEGSLNESDDGETSPQDFVTIPPDSRIVANVWKEP</sequence>
<feature type="region of interest" description="Disordered" evidence="1">
    <location>
        <begin position="693"/>
        <end position="718"/>
    </location>
</feature>
<feature type="compositionally biased region" description="Low complexity" evidence="1">
    <location>
        <begin position="693"/>
        <end position="703"/>
    </location>
</feature>
<dbReference type="Pfam" id="PF13649">
    <property type="entry name" value="Methyltransf_25"/>
    <property type="match status" value="1"/>
</dbReference>
<reference evidence="3" key="1">
    <citation type="submission" date="2018-03" db="EMBL/GenBank/DDBJ databases">
        <authorList>
            <person name="Guldener U."/>
        </authorList>
    </citation>
    <scope>NUCLEOTIDE SEQUENCE</scope>
</reference>
<dbReference type="AlphaFoldDB" id="A0AAE8T086"/>
<dbReference type="EMBL" id="ONZQ02000023">
    <property type="protein sequence ID" value="SPO07695.1"/>
    <property type="molecule type" value="Genomic_DNA"/>
</dbReference>
<dbReference type="Pfam" id="PF08643">
    <property type="entry name" value="DUF1776"/>
    <property type="match status" value="1"/>
</dbReference>
<keyword evidence="4" id="KW-1185">Reference proteome</keyword>
<dbReference type="PANTHER" id="PTHR43313:SF1">
    <property type="entry name" value="3BETA-HYDROXYSTEROID DEHYDROGENASE DHS-16"/>
    <property type="match status" value="1"/>
</dbReference>
<name>A0AAE8T086_9PEZI</name>